<sequence>MDWQSTIFSVIDMRSFSNLWFWIALAVMWSTTSHWVLGVPFDMVARARRHGGSAEQDLEDMVRINVNRLLQIIDDAGVTVVTVVTFALTSLAILGFVFWMEFAQAVLLLAAPMTVVGMVSIGSARRIRSRGATGAALRGELLRHRRIVQVIGMVSVFVTAMWGMYMNLTVGPFGS</sequence>
<protein>
    <recommendedName>
        <fullName evidence="4">Component of SufBCD complex</fullName>
    </recommendedName>
</protein>
<evidence type="ECO:0008006" key="4">
    <source>
        <dbReference type="Google" id="ProtNLM"/>
    </source>
</evidence>
<keyword evidence="1" id="KW-0472">Membrane</keyword>
<dbReference type="AlphaFoldDB" id="W4HL33"/>
<keyword evidence="1" id="KW-1133">Transmembrane helix</keyword>
<dbReference type="eggNOG" id="ENOG502ZVNE">
    <property type="taxonomic scope" value="Bacteria"/>
</dbReference>
<feature type="transmembrane region" description="Helical" evidence="1">
    <location>
        <begin position="105"/>
        <end position="127"/>
    </location>
</feature>
<dbReference type="EMBL" id="AQQW01000004">
    <property type="protein sequence ID" value="ETW13128.1"/>
    <property type="molecule type" value="Genomic_DNA"/>
</dbReference>
<keyword evidence="3" id="KW-1185">Reference proteome</keyword>
<feature type="transmembrane region" description="Helical" evidence="1">
    <location>
        <begin position="20"/>
        <end position="41"/>
    </location>
</feature>
<evidence type="ECO:0000256" key="1">
    <source>
        <dbReference type="SAM" id="Phobius"/>
    </source>
</evidence>
<evidence type="ECO:0000313" key="2">
    <source>
        <dbReference type="EMBL" id="ETW13128.1"/>
    </source>
</evidence>
<reference evidence="2 3" key="1">
    <citation type="journal article" date="2014" name="Antonie Van Leeuwenhoek">
        <title>Roseivivax atlanticus sp. nov., isolated from surface seawater of the Atlantic Ocean.</title>
        <authorList>
            <person name="Li G."/>
            <person name="Lai Q."/>
            <person name="Liu X."/>
            <person name="Sun F."/>
            <person name="Shao Z."/>
        </authorList>
    </citation>
    <scope>NUCLEOTIDE SEQUENCE [LARGE SCALE GENOMIC DNA]</scope>
    <source>
        <strain evidence="2 3">22II-s10s</strain>
    </source>
</reference>
<dbReference type="PATRIC" id="fig|1317118.6.peg.1649"/>
<comment type="caution">
    <text evidence="2">The sequence shown here is derived from an EMBL/GenBank/DDBJ whole genome shotgun (WGS) entry which is preliminary data.</text>
</comment>
<dbReference type="RefSeq" id="WP_043843580.1">
    <property type="nucleotide sequence ID" value="NZ_AQQW01000004.1"/>
</dbReference>
<evidence type="ECO:0000313" key="3">
    <source>
        <dbReference type="Proteomes" id="UP000019063"/>
    </source>
</evidence>
<dbReference type="Proteomes" id="UP000019063">
    <property type="component" value="Unassembled WGS sequence"/>
</dbReference>
<feature type="transmembrane region" description="Helical" evidence="1">
    <location>
        <begin position="147"/>
        <end position="165"/>
    </location>
</feature>
<name>W4HL33_9RHOB</name>
<gene>
    <name evidence="2" type="ORF">ATO8_07951</name>
</gene>
<organism evidence="2 3">
    <name type="scientific">Roseivivax marinus</name>
    <dbReference type="NCBI Taxonomy" id="1379903"/>
    <lineage>
        <taxon>Bacteria</taxon>
        <taxon>Pseudomonadati</taxon>
        <taxon>Pseudomonadota</taxon>
        <taxon>Alphaproteobacteria</taxon>
        <taxon>Rhodobacterales</taxon>
        <taxon>Roseobacteraceae</taxon>
        <taxon>Roseivivax</taxon>
    </lineage>
</organism>
<accession>W4HL33</accession>
<feature type="transmembrane region" description="Helical" evidence="1">
    <location>
        <begin position="78"/>
        <end position="99"/>
    </location>
</feature>
<proteinExistence type="predicted"/>
<dbReference type="STRING" id="1379903.ATO8_07951"/>
<keyword evidence="1" id="KW-0812">Transmembrane</keyword>